<dbReference type="EMBL" id="CP144543">
    <property type="protein sequence ID" value="WVW83048.1"/>
    <property type="molecule type" value="Genomic_DNA"/>
</dbReference>
<dbReference type="PANTHER" id="PTHR10983">
    <property type="entry name" value="1-ACYLGLYCEROL-3-PHOSPHATE ACYLTRANSFERASE-RELATED"/>
    <property type="match status" value="1"/>
</dbReference>
<dbReference type="GO" id="GO:0016746">
    <property type="term" value="F:acyltransferase activity"/>
    <property type="evidence" value="ECO:0007669"/>
    <property type="project" value="InterPro"/>
</dbReference>
<reference evidence="3" key="1">
    <citation type="submission" date="2013-07" db="EMBL/GenBank/DDBJ databases">
        <authorList>
            <consortium name="The Broad Institute Genome Sequencing Platform"/>
            <person name="Cuomo C."/>
            <person name="Litvintseva A."/>
            <person name="Chen Y."/>
            <person name="Heitman J."/>
            <person name="Sun S."/>
            <person name="Springer D."/>
            <person name="Dromer F."/>
            <person name="Young S.K."/>
            <person name="Zeng Q."/>
            <person name="Gargeya S."/>
            <person name="Fitzgerald M."/>
            <person name="Abouelleil A."/>
            <person name="Alvarado L."/>
            <person name="Berlin A.M."/>
            <person name="Chapman S.B."/>
            <person name="Dewar J."/>
            <person name="Goldberg J."/>
            <person name="Griggs A."/>
            <person name="Gujja S."/>
            <person name="Hansen M."/>
            <person name="Howarth C."/>
            <person name="Imamovic A."/>
            <person name="Larimer J."/>
            <person name="McCowan C."/>
            <person name="Murphy C."/>
            <person name="Pearson M."/>
            <person name="Priest M."/>
            <person name="Roberts A."/>
            <person name="Saif S."/>
            <person name="Shea T."/>
            <person name="Sykes S."/>
            <person name="Wortman J."/>
            <person name="Nusbaum C."/>
            <person name="Birren B."/>
        </authorList>
    </citation>
    <scope>NUCLEOTIDE SEQUENCE</scope>
    <source>
        <strain evidence="3">CBS 10118</strain>
    </source>
</reference>
<evidence type="ECO:0000313" key="3">
    <source>
        <dbReference type="EMBL" id="WVW83048.1"/>
    </source>
</evidence>
<dbReference type="KEGG" id="kbi:30213261"/>
<dbReference type="InterPro" id="IPR002123">
    <property type="entry name" value="Plipid/glycerol_acylTrfase"/>
</dbReference>
<accession>A0AAJ8M7Y0</accession>
<dbReference type="PANTHER" id="PTHR10983:SF16">
    <property type="entry name" value="LYSOCARDIOLIPIN ACYLTRANSFERASE 1"/>
    <property type="match status" value="1"/>
</dbReference>
<dbReference type="Pfam" id="PF01553">
    <property type="entry name" value="Acyltransferase"/>
    <property type="match status" value="1"/>
</dbReference>
<feature type="transmembrane region" description="Helical" evidence="1">
    <location>
        <begin position="12"/>
        <end position="30"/>
    </location>
</feature>
<reference evidence="3" key="2">
    <citation type="submission" date="2024-02" db="EMBL/GenBank/DDBJ databases">
        <title>Comparative genomics of Cryptococcus and Kwoniella reveals pathogenesis evolution and contrasting modes of karyotype evolution via chromosome fusion or intercentromeric recombination.</title>
        <authorList>
            <person name="Coelho M.A."/>
            <person name="David-Palma M."/>
            <person name="Shea T."/>
            <person name="Bowers K."/>
            <person name="McGinley-Smith S."/>
            <person name="Mohammad A.W."/>
            <person name="Gnirke A."/>
            <person name="Yurkov A.M."/>
            <person name="Nowrousian M."/>
            <person name="Sun S."/>
            <person name="Cuomo C.A."/>
            <person name="Heitman J."/>
        </authorList>
    </citation>
    <scope>NUCLEOTIDE SEQUENCE</scope>
    <source>
        <strain evidence="3">CBS 10118</strain>
    </source>
</reference>
<dbReference type="SUPFAM" id="SSF69593">
    <property type="entry name" value="Glycerol-3-phosphate (1)-acyltransferase"/>
    <property type="match status" value="1"/>
</dbReference>
<dbReference type="GO" id="GO:0005783">
    <property type="term" value="C:endoplasmic reticulum"/>
    <property type="evidence" value="ECO:0007669"/>
    <property type="project" value="TreeGrafter"/>
</dbReference>
<dbReference type="Proteomes" id="UP000092730">
    <property type="component" value="Chromosome 3"/>
</dbReference>
<evidence type="ECO:0000313" key="4">
    <source>
        <dbReference type="Proteomes" id="UP000092730"/>
    </source>
</evidence>
<protein>
    <recommendedName>
        <fullName evidence="2">Phospholipid/glycerol acyltransferase domain-containing protein</fullName>
    </recommendedName>
</protein>
<name>A0AAJ8M7Y0_9TREE</name>
<proteinExistence type="predicted"/>
<keyword evidence="1" id="KW-1133">Transmembrane helix</keyword>
<evidence type="ECO:0000256" key="1">
    <source>
        <dbReference type="SAM" id="Phobius"/>
    </source>
</evidence>
<dbReference type="GeneID" id="30213261"/>
<evidence type="ECO:0000259" key="2">
    <source>
        <dbReference type="SMART" id="SM00563"/>
    </source>
</evidence>
<dbReference type="CDD" id="cd07990">
    <property type="entry name" value="LPLAT_LCLAT1-like"/>
    <property type="match status" value="1"/>
</dbReference>
<dbReference type="SMART" id="SM00563">
    <property type="entry name" value="PlsC"/>
    <property type="match status" value="1"/>
</dbReference>
<keyword evidence="1" id="KW-0472">Membrane</keyword>
<dbReference type="RefSeq" id="XP_065726063.1">
    <property type="nucleotide sequence ID" value="XM_065869991.1"/>
</dbReference>
<gene>
    <name evidence="3" type="ORF">I302_105065</name>
</gene>
<keyword evidence="1" id="KW-0812">Transmembrane</keyword>
<sequence length="125" mass="14200">MANHQAYLDWMYLWILSCYAGHSRGIIILLKASLKKIPVIGWGMSGQEDHTTETSGLLWPKKRSPLWLLIFPEGTISDFATMLHPRSTGLLFCLRTLLPQVPDLQLLDVTIGYPGVPYGKYPQDW</sequence>
<dbReference type="GO" id="GO:0036149">
    <property type="term" value="P:phosphatidylinositol acyl-chain remodeling"/>
    <property type="evidence" value="ECO:0007669"/>
    <property type="project" value="TreeGrafter"/>
</dbReference>
<feature type="domain" description="Phospholipid/glycerol acyltransferase" evidence="2">
    <location>
        <begin position="1"/>
        <end position="114"/>
    </location>
</feature>
<keyword evidence="4" id="KW-1185">Reference proteome</keyword>
<dbReference type="AlphaFoldDB" id="A0AAJ8M7Y0"/>
<organism evidence="3 4">
    <name type="scientific">Kwoniella bestiolae CBS 10118</name>
    <dbReference type="NCBI Taxonomy" id="1296100"/>
    <lineage>
        <taxon>Eukaryota</taxon>
        <taxon>Fungi</taxon>
        <taxon>Dikarya</taxon>
        <taxon>Basidiomycota</taxon>
        <taxon>Agaricomycotina</taxon>
        <taxon>Tremellomycetes</taxon>
        <taxon>Tremellales</taxon>
        <taxon>Cryptococcaceae</taxon>
        <taxon>Kwoniella</taxon>
    </lineage>
</organism>